<feature type="transmembrane region" description="Helical" evidence="1">
    <location>
        <begin position="12"/>
        <end position="33"/>
    </location>
</feature>
<dbReference type="Proteomes" id="UP000236736">
    <property type="component" value="Unassembled WGS sequence"/>
</dbReference>
<keyword evidence="3" id="KW-1185">Reference proteome</keyword>
<sequence>MFEIYLGFRKKMGGKFLFIFFFSFFSFFLFFHLKAQSFYQEKEPKTDFYRIGLGAGTFFAAPKPSYDKIENQIVPVLSLGFGRRYNDHFSLRSTFSFQQFSSDELLIQEGTGLEVSEPIFQGYNYALDITPTVNLMPSFHHMSRPILDLYAGLGLGYLLTYRTEKFIFKEKDYEFSFFESSFYFPARVSAVIRLGILSDLEVEGAFFYTFLNDSKSEGGLKKDSDHFGQLNLVYRRYLK</sequence>
<keyword evidence="1" id="KW-1133">Transmembrane helix</keyword>
<keyword evidence="1" id="KW-0812">Transmembrane</keyword>
<name>A0A1H6AH53_9BACT</name>
<reference evidence="3" key="1">
    <citation type="submission" date="2016-10" db="EMBL/GenBank/DDBJ databases">
        <authorList>
            <person name="Varghese N."/>
            <person name="Submissions S."/>
        </authorList>
    </citation>
    <scope>NUCLEOTIDE SEQUENCE [LARGE SCALE GENOMIC DNA]</scope>
    <source>
        <strain evidence="3">DSM 17298</strain>
    </source>
</reference>
<gene>
    <name evidence="2" type="ORF">SAMN03080598_04140</name>
</gene>
<dbReference type="STRING" id="1120964.GCA_001313265_07305"/>
<evidence type="ECO:0000313" key="3">
    <source>
        <dbReference type="Proteomes" id="UP000236736"/>
    </source>
</evidence>
<evidence type="ECO:0000256" key="1">
    <source>
        <dbReference type="SAM" id="Phobius"/>
    </source>
</evidence>
<evidence type="ECO:0000313" key="2">
    <source>
        <dbReference type="EMBL" id="SEG48028.1"/>
    </source>
</evidence>
<organism evidence="2 3">
    <name type="scientific">Algoriphagus boritolerans DSM 17298 = JCM 18970</name>
    <dbReference type="NCBI Taxonomy" id="1120964"/>
    <lineage>
        <taxon>Bacteria</taxon>
        <taxon>Pseudomonadati</taxon>
        <taxon>Bacteroidota</taxon>
        <taxon>Cytophagia</taxon>
        <taxon>Cytophagales</taxon>
        <taxon>Cyclobacteriaceae</taxon>
        <taxon>Algoriphagus</taxon>
    </lineage>
</organism>
<accession>A0A1H6AH53</accession>
<evidence type="ECO:0008006" key="4">
    <source>
        <dbReference type="Google" id="ProtNLM"/>
    </source>
</evidence>
<protein>
    <recommendedName>
        <fullName evidence="4">Outer membrane protein beta-barrel domain-containing protein</fullName>
    </recommendedName>
</protein>
<keyword evidence="1" id="KW-0472">Membrane</keyword>
<dbReference type="EMBL" id="FNVR01000045">
    <property type="protein sequence ID" value="SEG48028.1"/>
    <property type="molecule type" value="Genomic_DNA"/>
</dbReference>
<proteinExistence type="predicted"/>
<dbReference type="AlphaFoldDB" id="A0A1H6AH53"/>